<dbReference type="OrthoDB" id="9813840at2"/>
<reference evidence="4 5" key="1">
    <citation type="journal article" date="2014" name="Genome Announc.">
        <title>Draft Genome Sequences of Marine Flavobacterium Algibacter lectus Strains SS8 and NR4.</title>
        <authorList>
            <person name="Takatani N."/>
            <person name="Nakanishi M."/>
            <person name="Meirelles P."/>
            <person name="Mino S."/>
            <person name="Suda W."/>
            <person name="Oshima K."/>
            <person name="Hattori M."/>
            <person name="Ohkuma M."/>
            <person name="Hosokawa M."/>
            <person name="Miyashita K."/>
            <person name="Thompson F.L."/>
            <person name="Niwa A."/>
            <person name="Sawabe T."/>
            <person name="Sawabe T."/>
        </authorList>
    </citation>
    <scope>NUCLEOTIDE SEQUENCE [LARGE SCALE GENOMIC DNA]</scope>
    <source>
        <strain evidence="4 5">JCM 19300</strain>
    </source>
</reference>
<dbReference type="NCBIfam" id="TIGR02167">
    <property type="entry name" value="Liste_lipo_26"/>
    <property type="match status" value="13"/>
</dbReference>
<dbReference type="RefSeq" id="WP_052415270.1">
    <property type="nucleotide sequence ID" value="NZ_BBNQ01000004.1"/>
</dbReference>
<dbReference type="SUPFAM" id="SSF49265">
    <property type="entry name" value="Fibronectin type III"/>
    <property type="match status" value="1"/>
</dbReference>
<dbReference type="InterPro" id="IPR000601">
    <property type="entry name" value="PKD_dom"/>
</dbReference>
<dbReference type="NCBIfam" id="TIGR04131">
    <property type="entry name" value="Bac_Flav_CTERM"/>
    <property type="match status" value="1"/>
</dbReference>
<dbReference type="InterPro" id="IPR005046">
    <property type="entry name" value="DUF285"/>
</dbReference>
<dbReference type="Pfam" id="PF03382">
    <property type="entry name" value="DUF285"/>
    <property type="match status" value="5"/>
</dbReference>
<dbReference type="InterPro" id="IPR013783">
    <property type="entry name" value="Ig-like_fold"/>
</dbReference>
<evidence type="ECO:0000259" key="2">
    <source>
        <dbReference type="PROSITE" id="PS50093"/>
    </source>
</evidence>
<evidence type="ECO:0000259" key="3">
    <source>
        <dbReference type="PROSITE" id="PS50853"/>
    </source>
</evidence>
<keyword evidence="4" id="KW-0378">Hydrolase</keyword>
<accession>A0A090VAP5</accession>
<dbReference type="InterPro" id="IPR011889">
    <property type="entry name" value="Liste_lipo_26"/>
</dbReference>
<keyword evidence="1" id="KW-0732">Signal</keyword>
<feature type="chain" id="PRO_5001865543" evidence="1">
    <location>
        <begin position="19"/>
        <end position="2373"/>
    </location>
</feature>
<dbReference type="EMBL" id="BBNQ01000004">
    <property type="protein sequence ID" value="GAL61866.1"/>
    <property type="molecule type" value="Genomic_DNA"/>
</dbReference>
<feature type="domain" description="PKD" evidence="2">
    <location>
        <begin position="717"/>
        <end position="760"/>
    </location>
</feature>
<dbReference type="PROSITE" id="PS50853">
    <property type="entry name" value="FN3"/>
    <property type="match status" value="1"/>
</dbReference>
<organism evidence="4 5">
    <name type="scientific">Algibacter lectus</name>
    <dbReference type="NCBI Taxonomy" id="221126"/>
    <lineage>
        <taxon>Bacteria</taxon>
        <taxon>Pseudomonadati</taxon>
        <taxon>Bacteroidota</taxon>
        <taxon>Flavobacteriia</taxon>
        <taxon>Flavobacteriales</taxon>
        <taxon>Flavobacteriaceae</taxon>
        <taxon>Algibacter</taxon>
    </lineage>
</organism>
<sequence>MKYLITLLLLLWNISVFSQTEFTSIWNTANTESGSSADNEISIPTNPSYTYNYTIDWGDGQTDSAVTGDITHTYTAPNTYTIKISGDFPSIYFNNSGDKIKIIEILSWGTIEWQTMENAFYGCENLNFDAIDSPDLSQVTTLRNMFKNAESFNGIINNWNTNTITDLSGLFYGAVIFNRPLDLWNTGNVTDMSETFYLARTFNEPLDNWNTAQVTNMADMFHSASRFNQNINNWDVSRVTTMANMFYSANSFNAPLNSWVVDTVTDMSGMFYSSDFNLSLSSWNVSNVTDMSRMFGQSEFNQPIENWDVSKVTNMSSMFYRHRTFNQPLNNWDVSKVTNMTSMFDGWIWSGIFNQPLNNWDVSNVTEMTYMFRDNAFFNQPLDNWDVSNVTNMKGMFENTKVFNQDITGWDVSNVTDMSSMFQETDDFNQPIDIWNVSKVTNMSSMFNSALAFNQTLSTWDTAAVTNMSSMFSSYNVTTVFNQPLNSWDTGAVTNMSSMFRNTSTFNQDLGSWNVSNVTNMSIMLSGSGLSQTNYDNTLIGWEAQTVKNNVTLGASGLNYCDSRDQRQNLIDNSGWSIDGDIINCSFVLCTSLVSPVNGDVNVPSNANLIWEAVPGATGYKVSYRIENGGTTTFTETDKDVGNVVGLDFTSDLTPGDTVFVTIVPYNNTDGDAVGCTEESFSVIPSWVNDITAFKLTFDTSLTESYTSAANQLEIETNSGYPDYLTYNYSIDWGDDQFNNDVTGDITHTYLSPGVYTVTIIGEYPAHYYSYFSDNVKLISVDQWGTQPWKSMRNAFYNCENMEYNATDVPDLSQVTNMYQMFYQAKLFNGDIDNWDVSNVTDMGIMFAGASAFNQPLNSWDVSNVTNMQLMFLSATTFDQPLNNWITSSVTNMSRMFETASVFNQDINSWNVAAVTTMEKMFNRATLFNQPLDTWDVTSVTNMEAMFNSASAFNQPISNWNVAAVTDMNSMFNSASAFNQNINNWNVSAVTNMSSMFNRASTFNEPLDNWNVSSVTNMQSMFNSADLFNQNINTWNVTNVINMASMFQSAEMFNEPLDNWDVNSVVNMSSMFENAETFNQPINTWDVSAVANMTSMFENALAFNQDLNNWDVSSVTLMPSMFEDAHAFNLPINSWNVASVTNMESMFKNALAFNQALDNWDTGEVLTTSEMFSGAADFNQNIDNWNVSFVNTMEAMFKNATSYNQTMNSWNVASVTTMEDMFSGASAFNETIDGWNVRAVTTMENMFYNATSFNQTINSWRITNVLNMSGMFRNALAFNQTLDRWDIGATNMRYMFSNATALNQEFTEWDVSRVTNMQYMLDNTALTRENYDATLVAWSKQTLTPGINLGAQGLLYCDALEERQSMMDTYGWSFTGDILDCPIPVCTQLISPANGDTDVPVNTNLSWEPALYARGYRLTVTTQPGNIVLVNNESVADPSFQFTSDFLGGESVEVTITPFNDEGEPTGCITESFTITNNSVPTVPECTILTLPTNGSIDVSVETNLEWTPIANADGYRITAGTNSGATDLLNDIDVNNVTVYDLPTDLPENTIIYVSITPYNSTGDAITCTEESFTTEIIPVAPACTTLTLPLNGDTNVSTDTNISWNAAPNTTGYLLTVGTTGGGIEILNNIDVGNFTTYDLPDDLPPNRLIFVSITPYNEVGDATGCDEESFRTGAFSASDPPSCTTLSTPLNNATDVDFTTNLTWDTATNATGYRISVGTTAGATDIVNNEDVGNNTTYNLTSDLPETSTIFVTITPYNTVGDATGCNEESFTTETLPTAPNCTTLSAPANNTIDVDVTTDLTWNAATDATGYRISIGTSAGATDIVNNEDVGNNTTYNLTSDLPETSTIFVTITPYNTVGDATGCNQESFTTETLPTAPNCTTLSAPANNAIDVDVTTDLTWNAATDATGYRISIGTSAGTTDIVNNEDVGNNTTYNLSSDLPETSKIFVTITPYNAVDDAIGCNEESFTTETLPTAPNCTMLSTPANNAIDVDVTTDLTWNAATNATGYRVSVGTSAGTTDIVNNEDVGNNTTYNLSSDLPETSTIFVTITPYNTVGDATGCNEEFFTTETLPTAPNCTTLSAPANNAIDVNVTTDLTWNAATDATGYRISIGTSAGATDIVNNEDVGNNTTYNLSSDLPETSTIYVAIIPYNAVGGAIGCNEESFTTETLLTRPECTILNNPTQNDIDVSLDSDFSWDPVSNADGYKISIGSSSGGTDILNNEDVGNSTSYTFPEDLKQDTSYYVNVIPYNIMGDATSCAENVFTTLTAPKHDVKYGFSPDNDGINDFWNIEGIEMHPDNMVTIYNRWGDMVFQINGYNNTTHVFRGIANKKTKMGADLLPEGTYFFKFNISGPHNFDKLEGFVVIKR</sequence>
<dbReference type="InterPro" id="IPR036116">
    <property type="entry name" value="FN3_sf"/>
</dbReference>
<feature type="signal peptide" evidence="1">
    <location>
        <begin position="1"/>
        <end position="18"/>
    </location>
</feature>
<protein>
    <submittedName>
        <fullName evidence="4">Chitinase</fullName>
        <ecNumber evidence="4">3.2.1.14</ecNumber>
    </submittedName>
</protein>
<dbReference type="CDD" id="cd00063">
    <property type="entry name" value="FN3"/>
    <property type="match status" value="1"/>
</dbReference>
<proteinExistence type="predicted"/>
<evidence type="ECO:0000313" key="4">
    <source>
        <dbReference type="EMBL" id="GAL61866.1"/>
    </source>
</evidence>
<feature type="domain" description="PKD" evidence="2">
    <location>
        <begin position="46"/>
        <end position="85"/>
    </location>
</feature>
<evidence type="ECO:0000256" key="1">
    <source>
        <dbReference type="SAM" id="SignalP"/>
    </source>
</evidence>
<gene>
    <name evidence="4" type="ORF">JCM19300_612</name>
</gene>
<dbReference type="Proteomes" id="UP000029644">
    <property type="component" value="Unassembled WGS sequence"/>
</dbReference>
<name>A0A090VAP5_9FLAO</name>
<dbReference type="InterPro" id="IPR026341">
    <property type="entry name" value="T9SS_type_B"/>
</dbReference>
<keyword evidence="4" id="KW-0326">Glycosidase</keyword>
<comment type="caution">
    <text evidence="4">The sequence shown here is derived from an EMBL/GenBank/DDBJ whole genome shotgun (WGS) entry which is preliminary data.</text>
</comment>
<feature type="domain" description="Fibronectin type-III" evidence="3">
    <location>
        <begin position="2178"/>
        <end position="2276"/>
    </location>
</feature>
<dbReference type="Pfam" id="PF13585">
    <property type="entry name" value="CHU_C"/>
    <property type="match status" value="1"/>
</dbReference>
<dbReference type="PROSITE" id="PS50093">
    <property type="entry name" value="PKD"/>
    <property type="match status" value="2"/>
</dbReference>
<dbReference type="GO" id="GO:0008843">
    <property type="term" value="F:endochitinase activity"/>
    <property type="evidence" value="ECO:0007669"/>
    <property type="project" value="UniProtKB-EC"/>
</dbReference>
<evidence type="ECO:0000313" key="5">
    <source>
        <dbReference type="Proteomes" id="UP000029644"/>
    </source>
</evidence>
<dbReference type="InterPro" id="IPR003961">
    <property type="entry name" value="FN3_dom"/>
</dbReference>
<dbReference type="Gene3D" id="2.60.40.10">
    <property type="entry name" value="Immunoglobulins"/>
    <property type="match status" value="7"/>
</dbReference>
<dbReference type="EC" id="3.2.1.14" evidence="4"/>